<keyword evidence="2" id="KW-0238">DNA-binding</keyword>
<dbReference type="InterPro" id="IPR014757">
    <property type="entry name" value="Tscrpt_reg_IclR_C"/>
</dbReference>
<dbReference type="PANTHER" id="PTHR30136">
    <property type="entry name" value="HELIX-TURN-HELIX TRANSCRIPTIONAL REGULATOR, ICLR FAMILY"/>
    <property type="match status" value="1"/>
</dbReference>
<evidence type="ECO:0000256" key="2">
    <source>
        <dbReference type="ARBA" id="ARBA00023125"/>
    </source>
</evidence>
<dbReference type="PANTHER" id="PTHR30136:SF24">
    <property type="entry name" value="HTH-TYPE TRANSCRIPTIONAL REPRESSOR ALLR"/>
    <property type="match status" value="1"/>
</dbReference>
<dbReference type="PROSITE" id="PS51077">
    <property type="entry name" value="HTH_ICLR"/>
    <property type="match status" value="1"/>
</dbReference>
<feature type="region of interest" description="Disordered" evidence="4">
    <location>
        <begin position="1"/>
        <end position="20"/>
    </location>
</feature>
<reference evidence="7 8" key="1">
    <citation type="submission" date="2015-10" db="EMBL/GenBank/DDBJ databases">
        <title>Transcriptomic analysis of a linuron degrading triple-species bacterial consortium.</title>
        <authorList>
            <person name="Albers P."/>
        </authorList>
    </citation>
    <scope>NUCLEOTIDE SEQUENCE [LARGE SCALE GENOMIC DNA]</scope>
    <source>
        <strain evidence="7 8">WDL6</strain>
    </source>
</reference>
<evidence type="ECO:0000256" key="4">
    <source>
        <dbReference type="SAM" id="MobiDB-lite"/>
    </source>
</evidence>
<evidence type="ECO:0000313" key="8">
    <source>
        <dbReference type="Proteomes" id="UP000059074"/>
    </source>
</evidence>
<dbReference type="Pfam" id="PF01614">
    <property type="entry name" value="IclR_C"/>
    <property type="match status" value="1"/>
</dbReference>
<dbReference type="InterPro" id="IPR029016">
    <property type="entry name" value="GAF-like_dom_sf"/>
</dbReference>
<gene>
    <name evidence="7" type="ORF">APY04_1385</name>
</gene>
<dbReference type="NCBIfam" id="NF045644">
    <property type="entry name" value="TransRegBhcR"/>
    <property type="match status" value="1"/>
</dbReference>
<dbReference type="InterPro" id="IPR054844">
    <property type="entry name" value="TransRegBhcR"/>
</dbReference>
<dbReference type="Gene3D" id="3.30.450.40">
    <property type="match status" value="1"/>
</dbReference>
<name>A0A109BJT8_HYPSL</name>
<evidence type="ECO:0000259" key="5">
    <source>
        <dbReference type="PROSITE" id="PS51077"/>
    </source>
</evidence>
<dbReference type="SMART" id="SM00346">
    <property type="entry name" value="HTH_ICLR"/>
    <property type="match status" value="1"/>
</dbReference>
<feature type="domain" description="HTH iclR-type" evidence="5">
    <location>
        <begin position="23"/>
        <end position="84"/>
    </location>
</feature>
<dbReference type="OrthoDB" id="8438735at2"/>
<keyword evidence="8" id="KW-1185">Reference proteome</keyword>
<dbReference type="InterPro" id="IPR036390">
    <property type="entry name" value="WH_DNA-bd_sf"/>
</dbReference>
<evidence type="ECO:0000256" key="3">
    <source>
        <dbReference type="ARBA" id="ARBA00023163"/>
    </source>
</evidence>
<comment type="caution">
    <text evidence="7">The sequence shown here is derived from an EMBL/GenBank/DDBJ whole genome shotgun (WGS) entry which is preliminary data.</text>
</comment>
<dbReference type="Proteomes" id="UP000059074">
    <property type="component" value="Unassembled WGS sequence"/>
</dbReference>
<dbReference type="GO" id="GO:0003700">
    <property type="term" value="F:DNA-binding transcription factor activity"/>
    <property type="evidence" value="ECO:0007669"/>
    <property type="project" value="TreeGrafter"/>
</dbReference>
<protein>
    <submittedName>
        <fullName evidence="7">Transcriptional regulator, IclR family</fullName>
    </submittedName>
</protein>
<dbReference type="SUPFAM" id="SSF55781">
    <property type="entry name" value="GAF domain-like"/>
    <property type="match status" value="1"/>
</dbReference>
<dbReference type="InterPro" id="IPR036388">
    <property type="entry name" value="WH-like_DNA-bd_sf"/>
</dbReference>
<dbReference type="Gene3D" id="1.10.10.10">
    <property type="entry name" value="Winged helix-like DNA-binding domain superfamily/Winged helix DNA-binding domain"/>
    <property type="match status" value="1"/>
</dbReference>
<evidence type="ECO:0000256" key="1">
    <source>
        <dbReference type="ARBA" id="ARBA00023015"/>
    </source>
</evidence>
<dbReference type="GO" id="GO:0045892">
    <property type="term" value="P:negative regulation of DNA-templated transcription"/>
    <property type="evidence" value="ECO:0007669"/>
    <property type="project" value="TreeGrafter"/>
</dbReference>
<accession>A0A109BJT8</accession>
<dbReference type="AlphaFoldDB" id="A0A109BJT8"/>
<dbReference type="STRING" id="121290.APY04_1385"/>
<dbReference type="SUPFAM" id="SSF46785">
    <property type="entry name" value="Winged helix' DNA-binding domain"/>
    <property type="match status" value="1"/>
</dbReference>
<dbReference type="PROSITE" id="PS51078">
    <property type="entry name" value="ICLR_ED"/>
    <property type="match status" value="1"/>
</dbReference>
<keyword evidence="1" id="KW-0805">Transcription regulation</keyword>
<dbReference type="EMBL" id="LMTR01000045">
    <property type="protein sequence ID" value="KWT69302.1"/>
    <property type="molecule type" value="Genomic_DNA"/>
</dbReference>
<dbReference type="InterPro" id="IPR050707">
    <property type="entry name" value="HTH_MetabolicPath_Reg"/>
</dbReference>
<evidence type="ECO:0000313" key="7">
    <source>
        <dbReference type="EMBL" id="KWT69302.1"/>
    </source>
</evidence>
<dbReference type="RefSeq" id="WP_068461301.1">
    <property type="nucleotide sequence ID" value="NZ_LMTR01000045.1"/>
</dbReference>
<dbReference type="Pfam" id="PF09339">
    <property type="entry name" value="HTH_IclR"/>
    <property type="match status" value="1"/>
</dbReference>
<organism evidence="7 8">
    <name type="scientific">Hyphomicrobium sulfonivorans</name>
    <dbReference type="NCBI Taxonomy" id="121290"/>
    <lineage>
        <taxon>Bacteria</taxon>
        <taxon>Pseudomonadati</taxon>
        <taxon>Pseudomonadota</taxon>
        <taxon>Alphaproteobacteria</taxon>
        <taxon>Hyphomicrobiales</taxon>
        <taxon>Hyphomicrobiaceae</taxon>
        <taxon>Hyphomicrobium</taxon>
    </lineage>
</organism>
<dbReference type="GO" id="GO:0003677">
    <property type="term" value="F:DNA binding"/>
    <property type="evidence" value="ECO:0007669"/>
    <property type="project" value="UniProtKB-KW"/>
</dbReference>
<keyword evidence="3" id="KW-0804">Transcription</keyword>
<dbReference type="InterPro" id="IPR005471">
    <property type="entry name" value="Tscrpt_reg_IclR_N"/>
</dbReference>
<dbReference type="PATRIC" id="fig|121290.4.peg.2620"/>
<evidence type="ECO:0000259" key="6">
    <source>
        <dbReference type="PROSITE" id="PS51078"/>
    </source>
</evidence>
<feature type="compositionally biased region" description="Basic residues" evidence="4">
    <location>
        <begin position="1"/>
        <end position="13"/>
    </location>
</feature>
<proteinExistence type="predicted"/>
<feature type="domain" description="IclR-ED" evidence="6">
    <location>
        <begin position="85"/>
        <end position="268"/>
    </location>
</feature>
<sequence length="269" mass="29511">MLHHGRRRGRPRATKADPAASNIKSLNRALDVLEALAAHEGVTLSGLSSHLHESTATMHRVLSTLERREYVECDPERQEWFIGPAAFKLGSAFLGRTNLVERSRLVMRDLVTISGETSNLGIHRDGQVLFVSQVETQETIRAFLPPGTSAPLHASGIGKALLSSFDDDRLEAFISTAKFTRFTDRTISSANQLRKAIKLTRQCGYALDDEERTIGMRCVAATILDVHGEAVAGISISGPTIRMPDKKVRQIGKWVMEAANEISRRVGAG</sequence>